<keyword evidence="3" id="KW-1185">Reference proteome</keyword>
<feature type="chain" id="PRO_5008089933" description="EF-hand domain-containing protein" evidence="1">
    <location>
        <begin position="22"/>
        <end position="269"/>
    </location>
</feature>
<evidence type="ECO:0000256" key="1">
    <source>
        <dbReference type="SAM" id="SignalP"/>
    </source>
</evidence>
<dbReference type="RefSeq" id="WP_068336342.1">
    <property type="nucleotide sequence ID" value="NZ_LVHF01000033.1"/>
</dbReference>
<protein>
    <recommendedName>
        <fullName evidence="4">EF-hand domain-containing protein</fullName>
    </recommendedName>
</protein>
<accession>A0A178K3E0</accession>
<organism evidence="2 3">
    <name type="scientific">Photobacterium jeanii</name>
    <dbReference type="NCBI Taxonomy" id="858640"/>
    <lineage>
        <taxon>Bacteria</taxon>
        <taxon>Pseudomonadati</taxon>
        <taxon>Pseudomonadota</taxon>
        <taxon>Gammaproteobacteria</taxon>
        <taxon>Vibrionales</taxon>
        <taxon>Vibrionaceae</taxon>
        <taxon>Photobacterium</taxon>
    </lineage>
</organism>
<evidence type="ECO:0000313" key="2">
    <source>
        <dbReference type="EMBL" id="OAN11475.1"/>
    </source>
</evidence>
<dbReference type="Proteomes" id="UP000078503">
    <property type="component" value="Unassembled WGS sequence"/>
</dbReference>
<evidence type="ECO:0000313" key="3">
    <source>
        <dbReference type="Proteomes" id="UP000078503"/>
    </source>
</evidence>
<dbReference type="AlphaFoldDB" id="A0A178K3E0"/>
<keyword evidence="1" id="KW-0732">Signal</keyword>
<feature type="signal peptide" evidence="1">
    <location>
        <begin position="1"/>
        <end position="21"/>
    </location>
</feature>
<sequence>MFKFSSLAFALPLVTSTFTYAATLSSEFEPQPNAISSCPAQMFTQQAVVFDAVTLCATSKVSLDKLKHAANVTAKWLDNDEDGLVDEPKILDALRANKALLAMSERGFSQAAFERLEPELENRVGQDLAVFETAPVGERDASQEEIHHLIVNAGWQTLYPHVFSDNRAKASLLYQQWQQAEAKGYYAYDDPTCDDSCKTIEFFYLATAAYLGSEADLYSDEMRLKNRVELSKGLPEMITIIESDDYHYPKQVWPDGHYSHQQAIRYTTQ</sequence>
<proteinExistence type="predicted"/>
<name>A0A178K3E0_9GAMM</name>
<dbReference type="EMBL" id="LVHF01000033">
    <property type="protein sequence ID" value="OAN11475.1"/>
    <property type="molecule type" value="Genomic_DNA"/>
</dbReference>
<reference evidence="2 3" key="1">
    <citation type="submission" date="2016-03" db="EMBL/GenBank/DDBJ databases">
        <title>Photobacterium proteolyticum sp. nov. a protease producing bacterium isolated from ocean sediments of Laizhou Bay.</title>
        <authorList>
            <person name="Li Y."/>
        </authorList>
    </citation>
    <scope>NUCLEOTIDE SEQUENCE [LARGE SCALE GENOMIC DNA]</scope>
    <source>
        <strain evidence="2 3">R-40508</strain>
    </source>
</reference>
<comment type="caution">
    <text evidence="2">The sequence shown here is derived from an EMBL/GenBank/DDBJ whole genome shotgun (WGS) entry which is preliminary data.</text>
</comment>
<evidence type="ECO:0008006" key="4">
    <source>
        <dbReference type="Google" id="ProtNLM"/>
    </source>
</evidence>
<gene>
    <name evidence="2" type="ORF">A3K86_21290</name>
</gene>